<reference evidence="3" key="1">
    <citation type="journal article" date="2010" name="Genome Res.">
        <title>Population genomic sequencing of Coccidioides fungi reveals recent hybridization and transposon control.</title>
        <authorList>
            <person name="Neafsey D.E."/>
            <person name="Barker B.M."/>
            <person name="Sharpton T.J."/>
            <person name="Stajich J.E."/>
            <person name="Park D.J."/>
            <person name="Whiston E."/>
            <person name="Hung C.-Y."/>
            <person name="McMahan C."/>
            <person name="White J."/>
            <person name="Sykes S."/>
            <person name="Heiman D."/>
            <person name="Young S."/>
            <person name="Zeng Q."/>
            <person name="Abouelleil A."/>
            <person name="Aftuck L."/>
            <person name="Bessette D."/>
            <person name="Brown A."/>
            <person name="FitzGerald M."/>
            <person name="Lui A."/>
            <person name="Macdonald J.P."/>
            <person name="Priest M."/>
            <person name="Orbach M.J."/>
            <person name="Galgiani J.N."/>
            <person name="Kirkland T.N."/>
            <person name="Cole G.T."/>
            <person name="Birren B.W."/>
            <person name="Henn M.R."/>
            <person name="Taylor J.W."/>
            <person name="Rounsley S.D."/>
        </authorList>
    </citation>
    <scope>NUCLEOTIDE SEQUENCE [LARGE SCALE GENOMIC DNA]</scope>
    <source>
        <strain evidence="3">RMSCC 757 / Silveira</strain>
    </source>
</reference>
<dbReference type="HOGENOM" id="CLU_1348804_0_0_1"/>
<evidence type="ECO:0000313" key="3">
    <source>
        <dbReference type="Proteomes" id="UP000002497"/>
    </source>
</evidence>
<organism evidence="3">
    <name type="scientific">Coccidioides posadasii (strain RMSCC 757 / Silveira)</name>
    <name type="common">Valley fever fungus</name>
    <dbReference type="NCBI Taxonomy" id="443226"/>
    <lineage>
        <taxon>Eukaryota</taxon>
        <taxon>Fungi</taxon>
        <taxon>Dikarya</taxon>
        <taxon>Ascomycota</taxon>
        <taxon>Pezizomycotina</taxon>
        <taxon>Eurotiomycetes</taxon>
        <taxon>Eurotiomycetidae</taxon>
        <taxon>Onygenales</taxon>
        <taxon>Onygenaceae</taxon>
        <taxon>Coccidioides</taxon>
    </lineage>
</organism>
<evidence type="ECO:0000256" key="1">
    <source>
        <dbReference type="SAM" id="MobiDB-lite"/>
    </source>
</evidence>
<evidence type="ECO:0000313" key="2">
    <source>
        <dbReference type="EMBL" id="EFW20058.1"/>
    </source>
</evidence>
<keyword evidence="3" id="KW-1185">Reference proteome</keyword>
<dbReference type="AlphaFoldDB" id="E9D153"/>
<feature type="region of interest" description="Disordered" evidence="1">
    <location>
        <begin position="81"/>
        <end position="100"/>
    </location>
</feature>
<accession>E9D153</accession>
<dbReference type="Proteomes" id="UP000002497">
    <property type="component" value="Unassembled WGS sequence"/>
</dbReference>
<protein>
    <submittedName>
        <fullName evidence="2">Uncharacterized protein</fullName>
    </submittedName>
</protein>
<proteinExistence type="predicted"/>
<reference evidence="3" key="2">
    <citation type="submission" date="2010-03" db="EMBL/GenBank/DDBJ databases">
        <title>The genome sequence of Coccidioides posadasii strain Silveira.</title>
        <authorList>
            <consortium name="The Broad Institute Genome Sequencing Center for Infectious Disease"/>
            <person name="Neafsey D."/>
            <person name="Orbach M."/>
            <person name="Henn M.R."/>
            <person name="Cole G.T."/>
            <person name="Galgiani J."/>
            <person name="Gardner M.J."/>
            <person name="Kirkland T.N."/>
            <person name="Taylor J.W."/>
            <person name="Young S.K."/>
            <person name="Zeng Q."/>
            <person name="Koehrsen M."/>
            <person name="Alvarado L."/>
            <person name="Berlin A."/>
            <person name="Borenstein D."/>
            <person name="Chapman S.B."/>
            <person name="Chen Z."/>
            <person name="Engels R."/>
            <person name="Freedman E."/>
            <person name="Gellesch M."/>
            <person name="Goldberg J."/>
            <person name="Griggs A."/>
            <person name="Gujja S."/>
            <person name="Heilman E."/>
            <person name="Heiman D."/>
            <person name="Howarth C."/>
            <person name="Jen D."/>
            <person name="Larson L."/>
            <person name="Mehta T."/>
            <person name="Neiman D."/>
            <person name="Park D."/>
            <person name="Pearson M."/>
            <person name="Richards J."/>
            <person name="Roberts A."/>
            <person name="Saif S."/>
            <person name="Shea T."/>
            <person name="Shenoy N."/>
            <person name="Sisk P."/>
            <person name="Stolte C."/>
            <person name="Sykes S."/>
            <person name="Walk T."/>
            <person name="White J."/>
            <person name="Yandava C."/>
            <person name="Haas B."/>
            <person name="Nusbaum C."/>
            <person name="Birren B."/>
        </authorList>
    </citation>
    <scope>NUCLEOTIDE SEQUENCE [LARGE SCALE GENOMIC DNA]</scope>
    <source>
        <strain evidence="3">RMSCC 757 / Silveira</strain>
    </source>
</reference>
<dbReference type="VEuPathDB" id="FungiDB:CPSG_03232"/>
<sequence length="203" mass="22434">MTLVNKSWSISEEIKKESGPLPVREKLFEIVSQEQNHTGFFPYYGSTLTVYHLIFNLKAGYLKWLFEPTAMLEELSNANARRPREDLHGSSGNIGAKDQEDSAPLLPDEGLNCEGIQLIKLPCVAELSGYRTEGGGSQSPTPWEVVLMTCSTGMKWKPGGSTNTPQELRCRPNYDAKSNPNITAITAYHGPFQRGASLMSLPN</sequence>
<dbReference type="EMBL" id="GL636489">
    <property type="protein sequence ID" value="EFW20058.1"/>
    <property type="molecule type" value="Genomic_DNA"/>
</dbReference>
<gene>
    <name evidence="2" type="ORF">CPSG_03232</name>
</gene>
<name>E9D153_COCPS</name>